<dbReference type="CTD" id="42421"/>
<keyword evidence="11" id="KW-0408">Iron</keyword>
<evidence type="ECO:0000256" key="9">
    <source>
        <dbReference type="ARBA" id="ARBA00022964"/>
    </source>
</evidence>
<dbReference type="KEGG" id="bdr:105222381"/>
<dbReference type="FunFam" id="3.60.130.10:FF:000020">
    <property type="entry name" value="GG15479"/>
    <property type="match status" value="1"/>
</dbReference>
<reference evidence="21" key="2">
    <citation type="submission" date="2025-04" db="UniProtKB">
        <authorList>
            <consortium name="RefSeq"/>
        </authorList>
    </citation>
    <scope>IDENTIFICATION</scope>
    <source>
        <strain evidence="21">Punador</strain>
    </source>
</reference>
<evidence type="ECO:0000256" key="10">
    <source>
        <dbReference type="ARBA" id="ARBA00023002"/>
    </source>
</evidence>
<evidence type="ECO:0000313" key="21">
    <source>
        <dbReference type="RefSeq" id="XP_011197996.1"/>
    </source>
</evidence>
<dbReference type="Pfam" id="PF06155">
    <property type="entry name" value="GBBH-like_N"/>
    <property type="match status" value="1"/>
</dbReference>
<dbReference type="Gene3D" id="3.30.2020.30">
    <property type="match status" value="1"/>
</dbReference>
<dbReference type="InterPro" id="IPR050411">
    <property type="entry name" value="AlphaKG_dependent_hydroxylases"/>
</dbReference>
<dbReference type="InterPro" id="IPR003819">
    <property type="entry name" value="TauD/TfdA-like"/>
</dbReference>
<feature type="domain" description="Gamma-butyrobetaine hydroxylase-like N-terminal" evidence="18">
    <location>
        <begin position="9"/>
        <end position="80"/>
    </location>
</feature>
<dbReference type="EMBL" id="GAKP01002505">
    <property type="protein sequence ID" value="JAC56447.1"/>
    <property type="molecule type" value="Transcribed_RNA"/>
</dbReference>
<evidence type="ECO:0000256" key="11">
    <source>
        <dbReference type="ARBA" id="ARBA00023004"/>
    </source>
</evidence>
<evidence type="ECO:0000256" key="7">
    <source>
        <dbReference type="ARBA" id="ARBA00022723"/>
    </source>
</evidence>
<evidence type="ECO:0000256" key="5">
    <source>
        <dbReference type="ARBA" id="ARBA00012267"/>
    </source>
</evidence>
<dbReference type="InterPro" id="IPR042098">
    <property type="entry name" value="TauD-like_sf"/>
</dbReference>
<comment type="cofactor">
    <cofactor evidence="2">
        <name>L-ascorbate</name>
        <dbReference type="ChEBI" id="CHEBI:38290"/>
    </cofactor>
</comment>
<evidence type="ECO:0000256" key="3">
    <source>
        <dbReference type="ARBA" id="ARBA00005022"/>
    </source>
</evidence>
<comment type="pathway">
    <text evidence="3">Amine and polyamine biosynthesis; carnitine biosynthesis.</text>
</comment>
<dbReference type="Pfam" id="PF02668">
    <property type="entry name" value="TauD"/>
    <property type="match status" value="1"/>
</dbReference>
<feature type="domain" description="TauD/TfdA-like" evidence="17">
    <location>
        <begin position="115"/>
        <end position="350"/>
    </location>
</feature>
<dbReference type="InterPro" id="IPR010376">
    <property type="entry name" value="GBBH-like_N"/>
</dbReference>
<protein>
    <recommendedName>
        <fullName evidence="6">Trimethyllysine dioxygenase, mitochondrial</fullName>
        <ecNumber evidence="5">1.14.11.8</ecNumber>
    </recommendedName>
    <alternativeName>
        <fullName evidence="13">Epsilon-trimethyllysine 2-oxoglutarate dioxygenase</fullName>
    </alternativeName>
    <alternativeName>
        <fullName evidence="12">TML hydroxylase</fullName>
    </alternativeName>
    <alternativeName>
        <fullName evidence="14">TML-alpha-ketoglutarate dioxygenase</fullName>
    </alternativeName>
</protein>
<accession>A0A034WQ21</accession>
<dbReference type="GO" id="GO:0045329">
    <property type="term" value="P:carnitine biosynthetic process"/>
    <property type="evidence" value="ECO:0007669"/>
    <property type="project" value="UniProtKB-UniPathway"/>
</dbReference>
<evidence type="ECO:0000256" key="1">
    <source>
        <dbReference type="ARBA" id="ARBA00001954"/>
    </source>
</evidence>
<evidence type="ECO:0000313" key="19">
    <source>
        <dbReference type="EMBL" id="JAC56447.1"/>
    </source>
</evidence>
<dbReference type="PANTHER" id="PTHR10696:SF51">
    <property type="entry name" value="TRIMETHYLLYSINE DIOXYGENASE, MITOCHONDRIAL"/>
    <property type="match status" value="1"/>
</dbReference>
<dbReference type="EC" id="1.14.11.8" evidence="5"/>
<proteinExistence type="inferred from homology"/>
<dbReference type="RefSeq" id="XP_011197996.1">
    <property type="nucleotide sequence ID" value="XM_011199694.3"/>
</dbReference>
<evidence type="ECO:0000256" key="8">
    <source>
        <dbReference type="ARBA" id="ARBA00022873"/>
    </source>
</evidence>
<evidence type="ECO:0000256" key="15">
    <source>
        <dbReference type="ARBA" id="ARBA00046008"/>
    </source>
</evidence>
<dbReference type="NCBIfam" id="TIGR02410">
    <property type="entry name" value="carnitine_TMLD"/>
    <property type="match status" value="1"/>
</dbReference>
<evidence type="ECO:0000256" key="4">
    <source>
        <dbReference type="ARBA" id="ARBA00008654"/>
    </source>
</evidence>
<dbReference type="InterPro" id="IPR038492">
    <property type="entry name" value="GBBH-like_N_sf"/>
</dbReference>
<reference evidence="19" key="1">
    <citation type="journal article" date="2014" name="BMC Genomics">
        <title>Characterizing the developmental transcriptome of the oriental fruit fly, Bactrocera dorsalis (Diptera: Tephritidae) through comparative genomic analysis with Drosophila melanogaster utilizing modENCODE datasets.</title>
        <authorList>
            <person name="Geib S.M."/>
            <person name="Calla B."/>
            <person name="Hall B."/>
            <person name="Hou S."/>
            <person name="Manoukis N.C."/>
        </authorList>
    </citation>
    <scope>NUCLEOTIDE SEQUENCE</scope>
    <source>
        <strain evidence="19">Punador</strain>
    </source>
</reference>
<keyword evidence="10" id="KW-0560">Oxidoreductase</keyword>
<dbReference type="OrthoDB" id="408743at2759"/>
<comment type="function">
    <text evidence="15">Converts trimethyllysine (TML) into hydroxytrimethyllysine (HTML).</text>
</comment>
<comment type="cofactor">
    <cofactor evidence="1">
        <name>Fe(2+)</name>
        <dbReference type="ChEBI" id="CHEBI:29033"/>
    </cofactor>
</comment>
<evidence type="ECO:0000256" key="2">
    <source>
        <dbReference type="ARBA" id="ARBA00001961"/>
    </source>
</evidence>
<keyword evidence="8" id="KW-0124">Carnitine biosynthesis</keyword>
<evidence type="ECO:0000259" key="17">
    <source>
        <dbReference type="Pfam" id="PF02668"/>
    </source>
</evidence>
<evidence type="ECO:0000313" key="20">
    <source>
        <dbReference type="Proteomes" id="UP001652620"/>
    </source>
</evidence>
<evidence type="ECO:0000256" key="14">
    <source>
        <dbReference type="ARBA" id="ARBA00032283"/>
    </source>
</evidence>
<keyword evidence="7" id="KW-0479">Metal-binding</keyword>
<dbReference type="SUPFAM" id="SSF51197">
    <property type="entry name" value="Clavaminate synthase-like"/>
    <property type="match status" value="1"/>
</dbReference>
<dbReference type="Proteomes" id="UP001652620">
    <property type="component" value="Chromosome 1"/>
</dbReference>
<dbReference type="GO" id="GO:0050353">
    <property type="term" value="F:trimethyllysine dioxygenase activity"/>
    <property type="evidence" value="ECO:0007669"/>
    <property type="project" value="UniProtKB-EC"/>
</dbReference>
<evidence type="ECO:0000256" key="12">
    <source>
        <dbReference type="ARBA" id="ARBA00030363"/>
    </source>
</evidence>
<dbReference type="OMA" id="EKVCIQP"/>
<evidence type="ECO:0000256" key="13">
    <source>
        <dbReference type="ARBA" id="ARBA00031778"/>
    </source>
</evidence>
<keyword evidence="20" id="KW-1185">Reference proteome</keyword>
<reference evidence="20" key="3">
    <citation type="submission" date="2025-05" db="UniProtKB">
        <authorList>
            <consortium name="RefSeq"/>
        </authorList>
    </citation>
    <scope>NUCLEOTIDE SEQUENCE [LARGE SCALE GENOMIC DNA]</scope>
</reference>
<dbReference type="PANTHER" id="PTHR10696">
    <property type="entry name" value="GAMMA-BUTYROBETAINE HYDROXYLASE-RELATED"/>
    <property type="match status" value="1"/>
</dbReference>
<dbReference type="Gene3D" id="3.60.130.10">
    <property type="entry name" value="Clavaminate synthase-like"/>
    <property type="match status" value="1"/>
</dbReference>
<sequence length="367" mass="42596">MIQIKHIRSGKTLKINTFWLRDHCRCSDCYNTETKQRKYNLLDIPKTVKPTRAEYIKEGLQYEVHWSDGHSSIYDIDFLHDAQVEHIVAHAEDSTVRVPWNQPFIVAHEAHLRTTLAELVSSEEAVQKIVQSLIRYGIAFIDGVPPNTTMTEMAVRRIFPPMKTFFGEMYTFSDVQDHADTAYTKQYLGLHTDNTYFCDAAGLQSLHCIRHVNGTGGENFFADGLHAARELRHRNPRAFEILTRVAVPAEYIEDGQYHKHSAPIIRVDPVSGEIVQLRLNVYDRAQFDSIPQDQMQDFYDSFREYLEIVQRIENQWTFKLHPGTVLIFDNWRVFHGRHAYTGQRTMTGCYVQRTDFLSKARVLGIID</sequence>
<dbReference type="AlphaFoldDB" id="A0A034WQ21"/>
<name>A0A034WQ21_BACDO</name>
<dbReference type="GeneID" id="105222381"/>
<evidence type="ECO:0000256" key="16">
    <source>
        <dbReference type="ARBA" id="ARBA00049334"/>
    </source>
</evidence>
<dbReference type="GO" id="GO:0005506">
    <property type="term" value="F:iron ion binding"/>
    <property type="evidence" value="ECO:0007669"/>
    <property type="project" value="InterPro"/>
</dbReference>
<evidence type="ECO:0000256" key="6">
    <source>
        <dbReference type="ARBA" id="ARBA00016835"/>
    </source>
</evidence>
<dbReference type="InterPro" id="IPR012776">
    <property type="entry name" value="Trimethyllysine_dOase"/>
</dbReference>
<dbReference type="UniPathway" id="UPA00118"/>
<gene>
    <name evidence="19" type="primary">TMLH</name>
    <name evidence="21" type="synonym">LOC105222381</name>
</gene>
<organism evidence="19">
    <name type="scientific">Bactrocera dorsalis</name>
    <name type="common">Oriental fruit fly</name>
    <name type="synonym">Dacus dorsalis</name>
    <dbReference type="NCBI Taxonomy" id="27457"/>
    <lineage>
        <taxon>Eukaryota</taxon>
        <taxon>Metazoa</taxon>
        <taxon>Ecdysozoa</taxon>
        <taxon>Arthropoda</taxon>
        <taxon>Hexapoda</taxon>
        <taxon>Insecta</taxon>
        <taxon>Pterygota</taxon>
        <taxon>Neoptera</taxon>
        <taxon>Endopterygota</taxon>
        <taxon>Diptera</taxon>
        <taxon>Brachycera</taxon>
        <taxon>Muscomorpha</taxon>
        <taxon>Tephritoidea</taxon>
        <taxon>Tephritidae</taxon>
        <taxon>Bactrocera</taxon>
        <taxon>Bactrocera</taxon>
    </lineage>
</organism>
<keyword evidence="9 19" id="KW-0223">Dioxygenase</keyword>
<dbReference type="FunFam" id="3.30.2020.30:FF:000002">
    <property type="entry name" value="Putative gamma-butyrobetaine dioxygenase"/>
    <property type="match status" value="1"/>
</dbReference>
<dbReference type="GO" id="GO:0005739">
    <property type="term" value="C:mitochondrion"/>
    <property type="evidence" value="ECO:0007669"/>
    <property type="project" value="TreeGrafter"/>
</dbReference>
<evidence type="ECO:0000259" key="18">
    <source>
        <dbReference type="Pfam" id="PF06155"/>
    </source>
</evidence>
<comment type="catalytic activity">
    <reaction evidence="16">
        <text>N(6),N(6),N(6)-trimethyl-L-lysine + 2-oxoglutarate + O2 = (3S)-3-hydroxy-N(6),N(6),N(6)-trimethyl-L-lysine + succinate + CO2</text>
        <dbReference type="Rhea" id="RHEA:14181"/>
        <dbReference type="ChEBI" id="CHEBI:15379"/>
        <dbReference type="ChEBI" id="CHEBI:16526"/>
        <dbReference type="ChEBI" id="CHEBI:16810"/>
        <dbReference type="ChEBI" id="CHEBI:30031"/>
        <dbReference type="ChEBI" id="CHEBI:58100"/>
        <dbReference type="ChEBI" id="CHEBI:141499"/>
        <dbReference type="EC" id="1.14.11.8"/>
    </reaction>
</comment>
<comment type="similarity">
    <text evidence="4">Belongs to the gamma-BBH/TMLD family.</text>
</comment>
<dbReference type="CDD" id="cd00250">
    <property type="entry name" value="CAS_like"/>
    <property type="match status" value="1"/>
</dbReference>